<dbReference type="PANTHER" id="PTHR43665:SF1">
    <property type="entry name" value="ISOPENTENYL-DIPHOSPHATE DELTA-ISOMERASE"/>
    <property type="match status" value="1"/>
</dbReference>
<dbReference type="CDD" id="cd02811">
    <property type="entry name" value="IDI-2_FMN"/>
    <property type="match status" value="1"/>
</dbReference>
<dbReference type="GO" id="GO:0005737">
    <property type="term" value="C:cytoplasm"/>
    <property type="evidence" value="ECO:0007669"/>
    <property type="project" value="UniProtKB-SubCell"/>
</dbReference>
<comment type="function">
    <text evidence="11">Involved in the biosynthesis of isoprenoids. Catalyzes the 1,3-allylic rearrangement of the homoallylic substrate isopentenyl (IPP) to its allylic isomer, dimethylallyl diphosphate (DMAPP).</text>
</comment>
<comment type="subcellular location">
    <subcellularLocation>
        <location evidence="11">Cytoplasm</location>
    </subcellularLocation>
</comment>
<dbReference type="GO" id="GO:0008299">
    <property type="term" value="P:isoprenoid biosynthetic process"/>
    <property type="evidence" value="ECO:0007669"/>
    <property type="project" value="UniProtKB-UniRule"/>
</dbReference>
<feature type="binding site" evidence="11">
    <location>
        <position position="126"/>
    </location>
    <ligand>
        <name>FMN</name>
        <dbReference type="ChEBI" id="CHEBI:58210"/>
    </ligand>
</feature>
<evidence type="ECO:0000256" key="4">
    <source>
        <dbReference type="ARBA" id="ARBA00022643"/>
    </source>
</evidence>
<evidence type="ECO:0000256" key="10">
    <source>
        <dbReference type="ARBA" id="ARBA00025810"/>
    </source>
</evidence>
<keyword evidence="6 11" id="KW-0460">Magnesium</keyword>
<comment type="catalytic activity">
    <reaction evidence="11">
        <text>isopentenyl diphosphate = dimethylallyl diphosphate</text>
        <dbReference type="Rhea" id="RHEA:23284"/>
        <dbReference type="ChEBI" id="CHEBI:57623"/>
        <dbReference type="ChEBI" id="CHEBI:128769"/>
        <dbReference type="EC" id="5.3.3.2"/>
    </reaction>
</comment>
<dbReference type="InterPro" id="IPR011179">
    <property type="entry name" value="IPdP_isomerase"/>
</dbReference>
<comment type="caution">
    <text evidence="14">The sequence shown here is derived from an EMBL/GenBank/DDBJ whole genome shotgun (WGS) entry which is preliminary data.</text>
</comment>
<gene>
    <name evidence="11" type="primary">fni</name>
    <name evidence="14" type="ORF">D3P96_03415</name>
</gene>
<keyword evidence="3 11" id="KW-0285">Flavoprotein</keyword>
<accession>A0A3P2RCH0</accession>
<evidence type="ECO:0000256" key="5">
    <source>
        <dbReference type="ARBA" id="ARBA00022723"/>
    </source>
</evidence>
<organism evidence="14 15">
    <name type="scientific">Weissella viridescens</name>
    <name type="common">Lactobacillus viridescens</name>
    <dbReference type="NCBI Taxonomy" id="1629"/>
    <lineage>
        <taxon>Bacteria</taxon>
        <taxon>Bacillati</taxon>
        <taxon>Bacillota</taxon>
        <taxon>Bacilli</taxon>
        <taxon>Lactobacillales</taxon>
        <taxon>Lactobacillaceae</taxon>
        <taxon>Weissella</taxon>
    </lineage>
</organism>
<dbReference type="OrthoDB" id="9795032at2"/>
<comment type="similarity">
    <text evidence="11">Belongs to the IPP isomerase type 2 family.</text>
</comment>
<dbReference type="HAMAP" id="MF_00354">
    <property type="entry name" value="Idi_2"/>
    <property type="match status" value="1"/>
</dbReference>
<evidence type="ECO:0000313" key="15">
    <source>
        <dbReference type="Proteomes" id="UP000275836"/>
    </source>
</evidence>
<feature type="binding site" evidence="11">
    <location>
        <position position="156"/>
    </location>
    <ligand>
        <name>substrate</name>
    </ligand>
</feature>
<evidence type="ECO:0000256" key="3">
    <source>
        <dbReference type="ARBA" id="ARBA00022630"/>
    </source>
</evidence>
<dbReference type="GO" id="GO:0016491">
    <property type="term" value="F:oxidoreductase activity"/>
    <property type="evidence" value="ECO:0007669"/>
    <property type="project" value="InterPro"/>
</dbReference>
<evidence type="ECO:0000259" key="13">
    <source>
        <dbReference type="Pfam" id="PF01070"/>
    </source>
</evidence>
<dbReference type="Gene3D" id="3.20.20.70">
    <property type="entry name" value="Aldolase class I"/>
    <property type="match status" value="1"/>
</dbReference>
<evidence type="ECO:0000313" key="14">
    <source>
        <dbReference type="EMBL" id="RRG18347.1"/>
    </source>
</evidence>
<dbReference type="GO" id="GO:0004452">
    <property type="term" value="F:isopentenyl-diphosphate delta-isomerase activity"/>
    <property type="evidence" value="ECO:0007669"/>
    <property type="project" value="UniProtKB-UniRule"/>
</dbReference>
<evidence type="ECO:0000256" key="7">
    <source>
        <dbReference type="ARBA" id="ARBA00022857"/>
    </source>
</evidence>
<dbReference type="Pfam" id="PF01070">
    <property type="entry name" value="FMN_dh"/>
    <property type="match status" value="1"/>
</dbReference>
<feature type="binding site" evidence="11">
    <location>
        <begin position="67"/>
        <end position="69"/>
    </location>
    <ligand>
        <name>FMN</name>
        <dbReference type="ChEBI" id="CHEBI:58210"/>
    </ligand>
</feature>
<evidence type="ECO:0000256" key="11">
    <source>
        <dbReference type="HAMAP-Rule" id="MF_00354"/>
    </source>
</evidence>
<feature type="binding site" evidence="11">
    <location>
        <position position="97"/>
    </location>
    <ligand>
        <name>FMN</name>
        <dbReference type="ChEBI" id="CHEBI:58210"/>
    </ligand>
</feature>
<dbReference type="PANTHER" id="PTHR43665">
    <property type="entry name" value="ISOPENTENYL-DIPHOSPHATE DELTA-ISOMERASE"/>
    <property type="match status" value="1"/>
</dbReference>
<feature type="region of interest" description="Disordered" evidence="12">
    <location>
        <begin position="1"/>
        <end position="28"/>
    </location>
</feature>
<feature type="domain" description="FMN-dependent dehydrogenase" evidence="13">
    <location>
        <begin position="150"/>
        <end position="329"/>
    </location>
</feature>
<dbReference type="Proteomes" id="UP000275836">
    <property type="component" value="Unassembled WGS sequence"/>
</dbReference>
<dbReference type="GO" id="GO:0070402">
    <property type="term" value="F:NADPH binding"/>
    <property type="evidence" value="ECO:0007669"/>
    <property type="project" value="UniProtKB-UniRule"/>
</dbReference>
<keyword evidence="4 11" id="KW-0288">FMN</keyword>
<protein>
    <recommendedName>
        <fullName evidence="11">Isopentenyl-diphosphate delta-isomerase</fullName>
        <shortName evidence="11">IPP isomerase</shortName>
        <ecNumber evidence="11">5.3.3.2</ecNumber>
    </recommendedName>
    <alternativeName>
        <fullName evidence="11">Isopentenyl diphosphate:dimethylallyl diphosphate isomerase</fullName>
    </alternativeName>
    <alternativeName>
        <fullName evidence="11">Isopentenyl pyrophosphate isomerase</fullName>
    </alternativeName>
    <alternativeName>
        <fullName evidence="11">Type 2 isopentenyl diphosphate isomerase</fullName>
        <shortName evidence="11">IDI-2</shortName>
    </alternativeName>
</protein>
<keyword evidence="7 11" id="KW-0521">NADP</keyword>
<sequence length="345" mass="37702">MTESGQAHRKNEHLALAESNFRRTPPTSSLEDVRLIHRPLPEIGISDVDLTVQNPDFNWQYPFYIEAMTGGSEKTGEINQQLALAARTTGIAMAVGSESIAIKEPAQAASFQIAREVNPDGFLMANIGAGHSAENAQKAIDLIHADALEVHINAAQETVMPEGDDAFYWKDNIKAIVEQVNVPVIVKEVGFGMDAQSINELSALGVQYVNIGGRSGTNFAQIEDRRNRETPDQYAFLYDWGQTTAESLLEAQRAQDGVTIFATGGIQSPLDILKAQVMGAQTVGVAGHFLHTLLTTDVDGLIAEITRWQKQLTELYALVGAKNVTDLAQVPYILSPELKNYNDQR</sequence>
<evidence type="ECO:0000256" key="2">
    <source>
        <dbReference type="ARBA" id="ARBA00022490"/>
    </source>
</evidence>
<dbReference type="GO" id="GO:0000287">
    <property type="term" value="F:magnesium ion binding"/>
    <property type="evidence" value="ECO:0007669"/>
    <property type="project" value="UniProtKB-UniRule"/>
</dbReference>
<dbReference type="GO" id="GO:0010181">
    <property type="term" value="F:FMN binding"/>
    <property type="evidence" value="ECO:0007669"/>
    <property type="project" value="UniProtKB-UniRule"/>
</dbReference>
<feature type="binding site" evidence="11">
    <location>
        <begin position="9"/>
        <end position="10"/>
    </location>
    <ligand>
        <name>substrate</name>
    </ligand>
</feature>
<name>A0A3P2RCH0_WEIVI</name>
<comment type="cofactor">
    <cofactor evidence="11">
        <name>NADPH</name>
        <dbReference type="ChEBI" id="CHEBI:57783"/>
    </cofactor>
</comment>
<evidence type="ECO:0000256" key="9">
    <source>
        <dbReference type="ARBA" id="ARBA00023235"/>
    </source>
</evidence>
<keyword evidence="2 11" id="KW-0963">Cytoplasm</keyword>
<feature type="binding site" evidence="11">
    <location>
        <begin position="286"/>
        <end position="287"/>
    </location>
    <ligand>
        <name>FMN</name>
        <dbReference type="ChEBI" id="CHEBI:58210"/>
    </ligand>
</feature>
<dbReference type="InterPro" id="IPR000262">
    <property type="entry name" value="FMN-dep_DH"/>
</dbReference>
<dbReference type="PIRSF" id="PIRSF003314">
    <property type="entry name" value="IPP_isomerase"/>
    <property type="match status" value="1"/>
</dbReference>
<evidence type="ECO:0000256" key="1">
    <source>
        <dbReference type="ARBA" id="ARBA00001917"/>
    </source>
</evidence>
<comment type="cofactor">
    <cofactor evidence="11">
        <name>Mg(2+)</name>
        <dbReference type="ChEBI" id="CHEBI:18420"/>
    </cofactor>
</comment>
<comment type="cofactor">
    <cofactor evidence="1 11">
        <name>FMN</name>
        <dbReference type="ChEBI" id="CHEBI:58210"/>
    </cofactor>
</comment>
<dbReference type="EC" id="5.3.3.2" evidence="11"/>
<evidence type="ECO:0000256" key="6">
    <source>
        <dbReference type="ARBA" id="ARBA00022842"/>
    </source>
</evidence>
<keyword evidence="8 11" id="KW-0414">Isoprene biosynthesis</keyword>
<comment type="subunit">
    <text evidence="10 11">Homooctamer. Dimer of tetramers.</text>
</comment>
<proteinExistence type="inferred from homology"/>
<reference evidence="14 15" key="1">
    <citation type="submission" date="2018-10" db="EMBL/GenBank/DDBJ databases">
        <title>Draft genome sequence of Weissella viridescens UCO-SMC3.</title>
        <authorList>
            <person name="Garcia-Cancino A."/>
            <person name="Espinoza-Monje M."/>
            <person name="Albarracin L."/>
            <person name="Garcia-Castillo V."/>
            <person name="Campos-Martin J."/>
            <person name="Nakano Y."/>
            <person name="Guitierrez-Zamorano C."/>
            <person name="Ikeda-Ohtsubo W."/>
            <person name="Morita H."/>
            <person name="Kitazawa H."/>
            <person name="Villena J."/>
        </authorList>
    </citation>
    <scope>NUCLEOTIDE SEQUENCE [LARGE SCALE GENOMIC DNA]</scope>
    <source>
        <strain evidence="14 15">UCO-SMC3</strain>
    </source>
</reference>
<feature type="binding site" evidence="11">
    <location>
        <position position="217"/>
    </location>
    <ligand>
        <name>FMN</name>
        <dbReference type="ChEBI" id="CHEBI:58210"/>
    </ligand>
</feature>
<feature type="binding site" evidence="11">
    <location>
        <position position="187"/>
    </location>
    <ligand>
        <name>FMN</name>
        <dbReference type="ChEBI" id="CHEBI:58210"/>
    </ligand>
</feature>
<keyword evidence="5 11" id="KW-0479">Metal-binding</keyword>
<feature type="binding site" evidence="11">
    <location>
        <position position="157"/>
    </location>
    <ligand>
        <name>Mg(2+)</name>
        <dbReference type="ChEBI" id="CHEBI:18420"/>
    </ligand>
</feature>
<comment type="caution">
    <text evidence="11">Lacks conserved residue(s) required for the propagation of feature annotation.</text>
</comment>
<evidence type="ECO:0000256" key="12">
    <source>
        <dbReference type="SAM" id="MobiDB-lite"/>
    </source>
</evidence>
<dbReference type="RefSeq" id="WP_124942990.1">
    <property type="nucleotide sequence ID" value="NZ_RHGY01000002.1"/>
</dbReference>
<dbReference type="AlphaFoldDB" id="A0A3P2RCH0"/>
<dbReference type="InterPro" id="IPR013785">
    <property type="entry name" value="Aldolase_TIM"/>
</dbReference>
<dbReference type="NCBIfam" id="TIGR02151">
    <property type="entry name" value="IPP_isom_2"/>
    <property type="match status" value="1"/>
</dbReference>
<dbReference type="SUPFAM" id="SSF51395">
    <property type="entry name" value="FMN-linked oxidoreductases"/>
    <property type="match status" value="1"/>
</dbReference>
<keyword evidence="9 11" id="KW-0413">Isomerase</keyword>
<dbReference type="EMBL" id="RHGY01000002">
    <property type="protein sequence ID" value="RRG18347.1"/>
    <property type="molecule type" value="Genomic_DNA"/>
</dbReference>
<evidence type="ECO:0000256" key="8">
    <source>
        <dbReference type="ARBA" id="ARBA00023229"/>
    </source>
</evidence>